<dbReference type="Proteomes" id="UP001220228">
    <property type="component" value="Chromosome"/>
</dbReference>
<reference evidence="1 2" key="1">
    <citation type="submission" date="2023-03" db="EMBL/GenBank/DDBJ databases">
        <authorList>
            <person name="Ruckert-Reed C."/>
        </authorList>
    </citation>
    <scope>NUCLEOTIDE SEQUENCE [LARGE SCALE GENOMIC DNA]</scope>
    <source>
        <strain evidence="1 2">DSM 115425</strain>
    </source>
</reference>
<dbReference type="EMBL" id="CP120687">
    <property type="protein sequence ID" value="WFB40258.1"/>
    <property type="molecule type" value="Genomic_DNA"/>
</dbReference>
<keyword evidence="2" id="KW-1185">Reference proteome</keyword>
<proteinExistence type="predicted"/>
<organism evidence="1 2">
    <name type="scientific">Lacticaseibacillus huelsenbergensis</name>
    <dbReference type="NCBI Taxonomy" id="3035291"/>
    <lineage>
        <taxon>Bacteria</taxon>
        <taxon>Bacillati</taxon>
        <taxon>Bacillota</taxon>
        <taxon>Bacilli</taxon>
        <taxon>Lactobacillales</taxon>
        <taxon>Lactobacillaceae</taxon>
        <taxon>Lacticaseibacillus</taxon>
    </lineage>
</organism>
<evidence type="ECO:0000313" key="2">
    <source>
        <dbReference type="Proteomes" id="UP001220228"/>
    </source>
</evidence>
<protein>
    <submittedName>
        <fullName evidence="1">Uncharacterized protein</fullName>
    </submittedName>
</protein>
<sequence length="56" mass="6127">MPRKRAVIQPKGVEVSLLNGAGTNEGVAHKSRETKGYRKGKRSQGTGIVTLTMRYI</sequence>
<dbReference type="RefSeq" id="WP_160312081.1">
    <property type="nucleotide sequence ID" value="NZ_CP120687.1"/>
</dbReference>
<gene>
    <name evidence="1" type="ORF">LHUE1_001038</name>
</gene>
<name>A0ABY8DTE3_9LACO</name>
<evidence type="ECO:0000313" key="1">
    <source>
        <dbReference type="EMBL" id="WFB40258.1"/>
    </source>
</evidence>
<accession>A0ABY8DTE3</accession>